<proteinExistence type="predicted"/>
<dbReference type="Gene3D" id="3.10.129.10">
    <property type="entry name" value="Hotdog Thioesterase"/>
    <property type="match status" value="1"/>
</dbReference>
<evidence type="ECO:0000313" key="1">
    <source>
        <dbReference type="EMBL" id="MBP2025760.1"/>
    </source>
</evidence>
<dbReference type="EMBL" id="JAGGLJ010000012">
    <property type="protein sequence ID" value="MBP2025760.1"/>
    <property type="molecule type" value="Genomic_DNA"/>
</dbReference>
<dbReference type="RefSeq" id="WP_210061219.1">
    <property type="nucleotide sequence ID" value="NZ_JAGGLJ010000012.1"/>
</dbReference>
<accession>A0ABS4KDC1</accession>
<dbReference type="InterPro" id="IPR029069">
    <property type="entry name" value="HotDog_dom_sf"/>
</dbReference>
<dbReference type="SUPFAM" id="SSF54637">
    <property type="entry name" value="Thioesterase/thiol ester dehydrase-isomerase"/>
    <property type="match status" value="1"/>
</dbReference>
<evidence type="ECO:0000313" key="2">
    <source>
        <dbReference type="Proteomes" id="UP001519306"/>
    </source>
</evidence>
<protein>
    <submittedName>
        <fullName evidence="1">Uncharacterized protein</fullName>
    </submittedName>
</protein>
<comment type="caution">
    <text evidence="1">The sequence shown here is derived from an EMBL/GenBank/DDBJ whole genome shotgun (WGS) entry which is preliminary data.</text>
</comment>
<name>A0ABS4KDC1_9FIRM</name>
<organism evidence="1 2">
    <name type="scientific">Peptoniphilus stercorisuis</name>
    <dbReference type="NCBI Taxonomy" id="1436965"/>
    <lineage>
        <taxon>Bacteria</taxon>
        <taxon>Bacillati</taxon>
        <taxon>Bacillota</taxon>
        <taxon>Tissierellia</taxon>
        <taxon>Tissierellales</taxon>
        <taxon>Peptoniphilaceae</taxon>
        <taxon>Peptoniphilus</taxon>
    </lineage>
</organism>
<keyword evidence="2" id="KW-1185">Reference proteome</keyword>
<gene>
    <name evidence="1" type="ORF">J2Z71_001307</name>
</gene>
<sequence length="61" mass="7177">MGYNMEFDFIEKVYTDEEITCESKVLDIFEKNGKNHVIIESHLYNEDKKLVLRGILKGILL</sequence>
<dbReference type="Proteomes" id="UP001519306">
    <property type="component" value="Unassembled WGS sequence"/>
</dbReference>
<reference evidence="1 2" key="1">
    <citation type="submission" date="2021-03" db="EMBL/GenBank/DDBJ databases">
        <title>Genomic Encyclopedia of Type Strains, Phase IV (KMG-IV): sequencing the most valuable type-strain genomes for metagenomic binning, comparative biology and taxonomic classification.</title>
        <authorList>
            <person name="Goeker M."/>
        </authorList>
    </citation>
    <scope>NUCLEOTIDE SEQUENCE [LARGE SCALE GENOMIC DNA]</scope>
    <source>
        <strain evidence="1 2">DSM 27563</strain>
    </source>
</reference>